<dbReference type="Proteomes" id="UP000290560">
    <property type="component" value="Unassembled WGS sequence"/>
</dbReference>
<gene>
    <name evidence="1" type="ORF">BHM03_00000388</name>
</gene>
<accession>A0A444E4U3</accession>
<dbReference type="EMBL" id="KV875444">
    <property type="protein sequence ID" value="RZR70536.1"/>
    <property type="molecule type" value="Genomic_DNA"/>
</dbReference>
<proteinExistence type="predicted"/>
<organism evidence="1">
    <name type="scientific">Ensete ventricosum</name>
    <name type="common">Abyssinian banana</name>
    <name type="synonym">Musa ensete</name>
    <dbReference type="NCBI Taxonomy" id="4639"/>
    <lineage>
        <taxon>Eukaryota</taxon>
        <taxon>Viridiplantae</taxon>
        <taxon>Streptophyta</taxon>
        <taxon>Embryophyta</taxon>
        <taxon>Tracheophyta</taxon>
        <taxon>Spermatophyta</taxon>
        <taxon>Magnoliopsida</taxon>
        <taxon>Liliopsida</taxon>
        <taxon>Zingiberales</taxon>
        <taxon>Musaceae</taxon>
        <taxon>Ensete</taxon>
    </lineage>
</organism>
<protein>
    <submittedName>
        <fullName evidence="1">Uncharacterized protein</fullName>
    </submittedName>
</protein>
<name>A0A444E4U3_ENSVE</name>
<dbReference type="AlphaFoldDB" id="A0A444E4U3"/>
<reference evidence="1" key="1">
    <citation type="journal article" date="2018" name="Data Brief">
        <title>Genome sequence data from 17 accessions of Ensete ventricosum, a staple food crop for millions in Ethiopia.</title>
        <authorList>
            <person name="Yemataw Z."/>
            <person name="Muzemil S."/>
            <person name="Ambachew D."/>
            <person name="Tripathi L."/>
            <person name="Tesfaye K."/>
            <person name="Chala A."/>
            <person name="Farbos A."/>
            <person name="O'Neill P."/>
            <person name="Moore K."/>
            <person name="Grant M."/>
            <person name="Studholme D.J."/>
        </authorList>
    </citation>
    <scope>NUCLEOTIDE SEQUENCE [LARGE SCALE GENOMIC DNA]</scope>
    <source>
        <tissue evidence="1">Leaf</tissue>
    </source>
</reference>
<evidence type="ECO:0000313" key="1">
    <source>
        <dbReference type="EMBL" id="RZR70536.1"/>
    </source>
</evidence>
<sequence length="149" mass="16172">MPARRSALRGGVTTASAWLSPFARHVGSSDRVLAAFLCEVSTEDDKGLEKGKEAWGVRNKPRLPTRSPIVLAFPPFGPTLNPIPTGPEAGARPPSPFFLRGFGFCYPFGFASTFSFTPITTEDADAPSDGDKCPLPWHYSPERHAQQLL</sequence>